<comment type="caution">
    <text evidence="1">The sequence shown here is derived from an EMBL/GenBank/DDBJ whole genome shotgun (WGS) entry which is preliminary data.</text>
</comment>
<dbReference type="EMBL" id="JBHTLQ010000035">
    <property type="protein sequence ID" value="MFD1191816.1"/>
    <property type="molecule type" value="Genomic_DNA"/>
</dbReference>
<dbReference type="Gene3D" id="3.40.50.720">
    <property type="entry name" value="NAD(P)-binding Rossmann-like Domain"/>
    <property type="match status" value="1"/>
</dbReference>
<evidence type="ECO:0000313" key="2">
    <source>
        <dbReference type="Proteomes" id="UP001597216"/>
    </source>
</evidence>
<dbReference type="PANTHER" id="PTHR43781">
    <property type="entry name" value="SACCHAROPINE DEHYDROGENASE"/>
    <property type="match status" value="1"/>
</dbReference>
<dbReference type="PANTHER" id="PTHR43781:SF1">
    <property type="entry name" value="SACCHAROPINE DEHYDROGENASE"/>
    <property type="match status" value="1"/>
</dbReference>
<organism evidence="1 2">
    <name type="scientific">Phenylobacterium conjunctum</name>
    <dbReference type="NCBI Taxonomy" id="1298959"/>
    <lineage>
        <taxon>Bacteria</taxon>
        <taxon>Pseudomonadati</taxon>
        <taxon>Pseudomonadota</taxon>
        <taxon>Alphaproteobacteria</taxon>
        <taxon>Caulobacterales</taxon>
        <taxon>Caulobacteraceae</taxon>
        <taxon>Phenylobacterium</taxon>
    </lineage>
</organism>
<protein>
    <submittedName>
        <fullName evidence="1">Saccharopine dehydrogenase family protein</fullName>
    </submittedName>
</protein>
<accession>A0ABW3T695</accession>
<dbReference type="InterPro" id="IPR036291">
    <property type="entry name" value="NAD(P)-bd_dom_sf"/>
</dbReference>
<reference evidence="2" key="1">
    <citation type="journal article" date="2019" name="Int. J. Syst. Evol. Microbiol.">
        <title>The Global Catalogue of Microorganisms (GCM) 10K type strain sequencing project: providing services to taxonomists for standard genome sequencing and annotation.</title>
        <authorList>
            <consortium name="The Broad Institute Genomics Platform"/>
            <consortium name="The Broad Institute Genome Sequencing Center for Infectious Disease"/>
            <person name="Wu L."/>
            <person name="Ma J."/>
        </authorList>
    </citation>
    <scope>NUCLEOTIDE SEQUENCE [LARGE SCALE GENOMIC DNA]</scope>
    <source>
        <strain evidence="2">CCUG 55074</strain>
    </source>
</reference>
<dbReference type="RefSeq" id="WP_377354096.1">
    <property type="nucleotide sequence ID" value="NZ_JBHTLQ010000035.1"/>
</dbReference>
<name>A0ABW3T695_9CAUL</name>
<sequence length="335" mass="34325">MIMIYGANGYSGQLIVEEALRRGLRPMLAGRGDGVLAMAERLGLKVRRFSLEAPDLKGVTVLLNAAGPFSVTGPALATAAIAAGAAYLDLAGEYPEHAALADLSDPAERAGVMLLPGVGFGVVPTDCAAVLAAQGLGAIRRLVIAYETRGGASRGTLETVLPALHIPGVARRAGGAVSSRGGERSLVLRDGRRRVTVVTNPWRADQVSAVRSVSAADIETYATFPGAARLLMRIGGGALGGVLRKLALAGASAGPDAKARARGGTTVWAEAYGERGARRVVLRGPDAYDFTARTAVECARLALAGAPAGLQTPATAFGPDLVRAIEGVTLETQDP</sequence>
<keyword evidence="2" id="KW-1185">Reference proteome</keyword>
<dbReference type="SUPFAM" id="SSF51735">
    <property type="entry name" value="NAD(P)-binding Rossmann-fold domains"/>
    <property type="match status" value="1"/>
</dbReference>
<gene>
    <name evidence="1" type="ORF">ACFQ27_14595</name>
</gene>
<proteinExistence type="predicted"/>
<dbReference type="Proteomes" id="UP001597216">
    <property type="component" value="Unassembled WGS sequence"/>
</dbReference>
<evidence type="ECO:0000313" key="1">
    <source>
        <dbReference type="EMBL" id="MFD1191816.1"/>
    </source>
</evidence>